<evidence type="ECO:0000313" key="2">
    <source>
        <dbReference type="Proteomes" id="UP001364890"/>
    </source>
</evidence>
<name>A0ABU8F0U4_9BACI</name>
<accession>A0ABU8F0U4</accession>
<gene>
    <name evidence="1" type="ORF">WAX74_03040</name>
</gene>
<dbReference type="RefSeq" id="WP_336496166.1">
    <property type="nucleotide sequence ID" value="NZ_JBAWSY010000001.1"/>
</dbReference>
<evidence type="ECO:0008006" key="3">
    <source>
        <dbReference type="Google" id="ProtNLM"/>
    </source>
</evidence>
<proteinExistence type="predicted"/>
<sequence length="127" mass="15049">MIRNDIYCRYKGKEYRFVHKADGTYEIVTKNKFNIDESFDFYQNEIYRKQVELDEIEDVYSINSFAVYKGEIFGVSRSIGPDVELYTSNIDLAKENRMNQIGKSEFIKVVSKSEVEVFEEKKQLNLK</sequence>
<dbReference type="InterPro" id="IPR017020">
    <property type="entry name" value="UCP033725"/>
</dbReference>
<reference evidence="1 2" key="1">
    <citation type="submission" date="2024-01" db="EMBL/GenBank/DDBJ databases">
        <title>Seven novel Bacillus-like species.</title>
        <authorList>
            <person name="Liu G."/>
        </authorList>
    </citation>
    <scope>NUCLEOTIDE SEQUENCE [LARGE SCALE GENOMIC DNA]</scope>
    <source>
        <strain evidence="1 2">FJAT-51614</strain>
    </source>
</reference>
<dbReference type="PIRSF" id="PIRSF033725">
    <property type="entry name" value="UCP033725"/>
    <property type="match status" value="1"/>
</dbReference>
<keyword evidence="2" id="KW-1185">Reference proteome</keyword>
<protein>
    <recommendedName>
        <fullName evidence="3">YopX protein domain-containing protein</fullName>
    </recommendedName>
</protein>
<dbReference type="EMBL" id="JBAWSY010000001">
    <property type="protein sequence ID" value="MEI4768634.1"/>
    <property type="molecule type" value="Genomic_DNA"/>
</dbReference>
<evidence type="ECO:0000313" key="1">
    <source>
        <dbReference type="EMBL" id="MEI4768634.1"/>
    </source>
</evidence>
<comment type="caution">
    <text evidence="1">The sequence shown here is derived from an EMBL/GenBank/DDBJ whole genome shotgun (WGS) entry which is preliminary data.</text>
</comment>
<organism evidence="1 2">
    <name type="scientific">Psychrobacillus mangrovi</name>
    <dbReference type="NCBI Taxonomy" id="3117745"/>
    <lineage>
        <taxon>Bacteria</taxon>
        <taxon>Bacillati</taxon>
        <taxon>Bacillota</taxon>
        <taxon>Bacilli</taxon>
        <taxon>Bacillales</taxon>
        <taxon>Bacillaceae</taxon>
        <taxon>Psychrobacillus</taxon>
    </lineage>
</organism>
<dbReference type="Proteomes" id="UP001364890">
    <property type="component" value="Unassembled WGS sequence"/>
</dbReference>